<dbReference type="InterPro" id="IPR017937">
    <property type="entry name" value="Thioredoxin_CS"/>
</dbReference>
<dbReference type="STRING" id="1347342.BN863_9250"/>
<evidence type="ECO:0000313" key="4">
    <source>
        <dbReference type="Proteomes" id="UP000016160"/>
    </source>
</evidence>
<dbReference type="eggNOG" id="COG1331">
    <property type="taxonomic scope" value="Bacteria"/>
</dbReference>
<dbReference type="Pfam" id="PF13899">
    <property type="entry name" value="Thioredoxin_7"/>
    <property type="match status" value="1"/>
</dbReference>
<reference evidence="3 4" key="1">
    <citation type="journal article" date="2013" name="Appl. Environ. Microbiol.">
        <title>The genome of the alga-associated marine flavobacterium Formosa agariphila KMM 3901T reveals a broad potential for degradation of algal polysaccharides.</title>
        <authorList>
            <person name="Mann A.J."/>
            <person name="Hahnke R.L."/>
            <person name="Huang S."/>
            <person name="Werner J."/>
            <person name="Xing P."/>
            <person name="Barbeyron T."/>
            <person name="Huettel B."/>
            <person name="Stueber K."/>
            <person name="Reinhardt R."/>
            <person name="Harder J."/>
            <person name="Gloeckner F.O."/>
            <person name="Amann R.I."/>
            <person name="Teeling H."/>
        </authorList>
    </citation>
    <scope>NUCLEOTIDE SEQUENCE [LARGE SCALE GENOMIC DNA]</scope>
    <source>
        <strain evidence="4">DSM 15362 / KCTC 12365 / LMG 23005 / KMM 3901</strain>
    </source>
</reference>
<proteinExistence type="predicted"/>
<protein>
    <submittedName>
        <fullName evidence="3">Thioredoxin domain protein</fullName>
    </submittedName>
</protein>
<sequence>MFHEDSFQNILALAKKENKLIFIDCYTTWCAPCKWMDKYVFINKDVASYYNKNFINVKLDMEKGEGLKLRDTYGVKSFPTYLYLNAEGELVHKSGSKMSVERFIEEGRNALNPKKAIGLLAKNYEKGFLNLDDKVQYAIMLKGADGAKSKKVLNEIYSEVDSNYMQTYSGWKIIEAFTDNNQSNLFKTLNNNKKHYTEMAGIESVNKIYERVLLNDIYSNLEEKDSLLFFSKLDSLKNVSLNSRTVPILHCDYYLRNMDPENFIKTSNYYVDNDLKNDPETIAFIARSATRYSQPLNHKVLEQASVLITKAYRTESPSYGTVSTYADIQNKIGNKEEAIRAGELAVKMADTISSKIKKIAEKNLQDMQ</sequence>
<feature type="domain" description="Thioredoxin" evidence="2">
    <location>
        <begin position="1"/>
        <end position="116"/>
    </location>
</feature>
<dbReference type="Gene3D" id="3.40.30.10">
    <property type="entry name" value="Glutaredoxin"/>
    <property type="match status" value="1"/>
</dbReference>
<evidence type="ECO:0000259" key="2">
    <source>
        <dbReference type="PROSITE" id="PS51352"/>
    </source>
</evidence>
<dbReference type="Proteomes" id="UP000016160">
    <property type="component" value="Chromosome"/>
</dbReference>
<dbReference type="PROSITE" id="PS00194">
    <property type="entry name" value="THIOREDOXIN_1"/>
    <property type="match status" value="1"/>
</dbReference>
<dbReference type="InterPro" id="IPR013766">
    <property type="entry name" value="Thioredoxin_domain"/>
</dbReference>
<dbReference type="PROSITE" id="PS51352">
    <property type="entry name" value="THIOREDOXIN_2"/>
    <property type="match status" value="1"/>
</dbReference>
<keyword evidence="1" id="KW-0676">Redox-active center</keyword>
<dbReference type="InterPro" id="IPR036249">
    <property type="entry name" value="Thioredoxin-like_sf"/>
</dbReference>
<keyword evidence="4" id="KW-1185">Reference proteome</keyword>
<accession>T2KID9</accession>
<dbReference type="SUPFAM" id="SSF52833">
    <property type="entry name" value="Thioredoxin-like"/>
    <property type="match status" value="1"/>
</dbReference>
<dbReference type="PATRIC" id="fig|1347342.6.peg.935"/>
<gene>
    <name evidence="3" type="ORF">BN863_9250</name>
</gene>
<name>T2KID9_FORAG</name>
<dbReference type="EMBL" id="HG315671">
    <property type="protein sequence ID" value="CDF78637.1"/>
    <property type="molecule type" value="Genomic_DNA"/>
</dbReference>
<evidence type="ECO:0000256" key="1">
    <source>
        <dbReference type="ARBA" id="ARBA00023284"/>
    </source>
</evidence>
<evidence type="ECO:0000313" key="3">
    <source>
        <dbReference type="EMBL" id="CDF78637.1"/>
    </source>
</evidence>
<organism evidence="3 4">
    <name type="scientific">Formosa agariphila (strain DSM 15362 / KCTC 12365 / LMG 23005 / KMM 3901 / M-2Alg 35-1)</name>
    <dbReference type="NCBI Taxonomy" id="1347342"/>
    <lineage>
        <taxon>Bacteria</taxon>
        <taxon>Pseudomonadati</taxon>
        <taxon>Bacteroidota</taxon>
        <taxon>Flavobacteriia</taxon>
        <taxon>Flavobacteriales</taxon>
        <taxon>Flavobacteriaceae</taxon>
        <taxon>Formosa</taxon>
    </lineage>
</organism>
<dbReference type="AlphaFoldDB" id="T2KID9"/>
<dbReference type="HOGENOM" id="CLU_032298_1_0_10"/>